<dbReference type="PRINTS" id="PR00947">
    <property type="entry name" value="CUTICLE"/>
</dbReference>
<gene>
    <name evidence="5" type="ORF">EVAR_63029_1</name>
</gene>
<organism evidence="5 6">
    <name type="scientific">Eumeta variegata</name>
    <name type="common">Bagworm moth</name>
    <name type="synonym">Eumeta japonica</name>
    <dbReference type="NCBI Taxonomy" id="151549"/>
    <lineage>
        <taxon>Eukaryota</taxon>
        <taxon>Metazoa</taxon>
        <taxon>Ecdysozoa</taxon>
        <taxon>Arthropoda</taxon>
        <taxon>Hexapoda</taxon>
        <taxon>Insecta</taxon>
        <taxon>Pterygota</taxon>
        <taxon>Neoptera</taxon>
        <taxon>Endopterygota</taxon>
        <taxon>Lepidoptera</taxon>
        <taxon>Glossata</taxon>
        <taxon>Ditrysia</taxon>
        <taxon>Tineoidea</taxon>
        <taxon>Psychidae</taxon>
        <taxon>Oiketicinae</taxon>
        <taxon>Eumeta</taxon>
    </lineage>
</organism>
<feature type="region of interest" description="Disordered" evidence="4">
    <location>
        <begin position="98"/>
        <end position="124"/>
    </location>
</feature>
<dbReference type="EMBL" id="BGZK01001515">
    <property type="protein sequence ID" value="GBP81513.1"/>
    <property type="molecule type" value="Genomic_DNA"/>
</dbReference>
<dbReference type="Pfam" id="PF00379">
    <property type="entry name" value="Chitin_bind_4"/>
    <property type="match status" value="1"/>
</dbReference>
<dbReference type="InterPro" id="IPR000618">
    <property type="entry name" value="Insect_cuticle"/>
</dbReference>
<evidence type="ECO:0000256" key="2">
    <source>
        <dbReference type="ARBA" id="ARBA00022729"/>
    </source>
</evidence>
<proteinExistence type="predicted"/>
<accession>A0A4C1Z2Y5</accession>
<keyword evidence="1 3" id="KW-0193">Cuticle</keyword>
<feature type="compositionally biased region" description="Low complexity" evidence="4">
    <location>
        <begin position="101"/>
        <end position="120"/>
    </location>
</feature>
<sequence>MEKYPNRNYFMDRVEYVKTRSLKSLNGGDPRSVRGGVLRRGARIFVPEHRALRPAPRALARAARRAGAAQGGRAVPVVTKVAVPVKLAVPVAHYVSTHQESAQGHGHSAQAHGHATSSQSIHREDVPAKAPADFYKDHGPAKYEFEYKVEDPHTGDNKFQKESRDGHSVRGVYSLHEADGSIRTVDYSSDKHQGFNANIKHSTKHIEQHKYHH</sequence>
<evidence type="ECO:0000256" key="1">
    <source>
        <dbReference type="ARBA" id="ARBA00022460"/>
    </source>
</evidence>
<dbReference type="Proteomes" id="UP000299102">
    <property type="component" value="Unassembled WGS sequence"/>
</dbReference>
<dbReference type="InterPro" id="IPR051217">
    <property type="entry name" value="Insect_Cuticle_Struc_Prot"/>
</dbReference>
<reference evidence="5 6" key="1">
    <citation type="journal article" date="2019" name="Commun. Biol.">
        <title>The bagworm genome reveals a unique fibroin gene that provides high tensile strength.</title>
        <authorList>
            <person name="Kono N."/>
            <person name="Nakamura H."/>
            <person name="Ohtoshi R."/>
            <person name="Tomita M."/>
            <person name="Numata K."/>
            <person name="Arakawa K."/>
        </authorList>
    </citation>
    <scope>NUCLEOTIDE SEQUENCE [LARGE SCALE GENOMIC DNA]</scope>
</reference>
<evidence type="ECO:0000313" key="6">
    <source>
        <dbReference type="Proteomes" id="UP000299102"/>
    </source>
</evidence>
<keyword evidence="2" id="KW-0732">Signal</keyword>
<dbReference type="STRING" id="151549.A0A4C1Z2Y5"/>
<evidence type="ECO:0000256" key="4">
    <source>
        <dbReference type="SAM" id="MobiDB-lite"/>
    </source>
</evidence>
<dbReference type="PANTHER" id="PTHR12236">
    <property type="entry name" value="STRUCTURAL CONTITUENT OF CUTICLE"/>
    <property type="match status" value="1"/>
</dbReference>
<evidence type="ECO:0000256" key="3">
    <source>
        <dbReference type="PROSITE-ProRule" id="PRU00497"/>
    </source>
</evidence>
<protein>
    <submittedName>
        <fullName evidence="5">Cuticle protein 19</fullName>
    </submittedName>
</protein>
<dbReference type="AlphaFoldDB" id="A0A4C1Z2Y5"/>
<dbReference type="OrthoDB" id="6427684at2759"/>
<dbReference type="GO" id="GO:0031012">
    <property type="term" value="C:extracellular matrix"/>
    <property type="evidence" value="ECO:0007669"/>
    <property type="project" value="TreeGrafter"/>
</dbReference>
<evidence type="ECO:0000313" key="5">
    <source>
        <dbReference type="EMBL" id="GBP81513.1"/>
    </source>
</evidence>
<name>A0A4C1Z2Y5_EUMVA</name>
<dbReference type="GO" id="GO:0042302">
    <property type="term" value="F:structural constituent of cuticle"/>
    <property type="evidence" value="ECO:0007669"/>
    <property type="project" value="UniProtKB-UniRule"/>
</dbReference>
<dbReference type="GO" id="GO:0005615">
    <property type="term" value="C:extracellular space"/>
    <property type="evidence" value="ECO:0007669"/>
    <property type="project" value="TreeGrafter"/>
</dbReference>
<keyword evidence="6" id="KW-1185">Reference proteome</keyword>
<comment type="caution">
    <text evidence="5">The sequence shown here is derived from an EMBL/GenBank/DDBJ whole genome shotgun (WGS) entry which is preliminary data.</text>
</comment>
<dbReference type="PANTHER" id="PTHR12236:SF95">
    <property type="entry name" value="CUTICULAR PROTEIN 76BD, ISOFORM C-RELATED"/>
    <property type="match status" value="1"/>
</dbReference>
<dbReference type="PROSITE" id="PS51155">
    <property type="entry name" value="CHIT_BIND_RR_2"/>
    <property type="match status" value="1"/>
</dbReference>